<feature type="region of interest" description="Disordered" evidence="3">
    <location>
        <begin position="154"/>
        <end position="201"/>
    </location>
</feature>
<evidence type="ECO:0000256" key="1">
    <source>
        <dbReference type="ARBA" id="ARBA00022468"/>
    </source>
</evidence>
<feature type="region of interest" description="Disordered" evidence="3">
    <location>
        <begin position="1"/>
        <end position="50"/>
    </location>
</feature>
<accession>A0A5M3MAX4</accession>
<reference evidence="6" key="1">
    <citation type="journal article" date="2012" name="Science">
        <title>The Paleozoic origin of enzymatic lignin decomposition reconstructed from 31 fungal genomes.</title>
        <authorList>
            <person name="Floudas D."/>
            <person name="Binder M."/>
            <person name="Riley R."/>
            <person name="Barry K."/>
            <person name="Blanchette R.A."/>
            <person name="Henrissat B."/>
            <person name="Martinez A.T."/>
            <person name="Otillar R."/>
            <person name="Spatafora J.W."/>
            <person name="Yadav J.S."/>
            <person name="Aerts A."/>
            <person name="Benoit I."/>
            <person name="Boyd A."/>
            <person name="Carlson A."/>
            <person name="Copeland A."/>
            <person name="Coutinho P.M."/>
            <person name="de Vries R.P."/>
            <person name="Ferreira P."/>
            <person name="Findley K."/>
            <person name="Foster B."/>
            <person name="Gaskell J."/>
            <person name="Glotzer D."/>
            <person name="Gorecki P."/>
            <person name="Heitman J."/>
            <person name="Hesse C."/>
            <person name="Hori C."/>
            <person name="Igarashi K."/>
            <person name="Jurgens J.A."/>
            <person name="Kallen N."/>
            <person name="Kersten P."/>
            <person name="Kohler A."/>
            <person name="Kuees U."/>
            <person name="Kumar T.K.A."/>
            <person name="Kuo A."/>
            <person name="LaButti K."/>
            <person name="Larrondo L.F."/>
            <person name="Lindquist E."/>
            <person name="Ling A."/>
            <person name="Lombard V."/>
            <person name="Lucas S."/>
            <person name="Lundell T."/>
            <person name="Martin R."/>
            <person name="McLaughlin D.J."/>
            <person name="Morgenstern I."/>
            <person name="Morin E."/>
            <person name="Murat C."/>
            <person name="Nagy L.G."/>
            <person name="Nolan M."/>
            <person name="Ohm R.A."/>
            <person name="Patyshakuliyeva A."/>
            <person name="Rokas A."/>
            <person name="Ruiz-Duenas F.J."/>
            <person name="Sabat G."/>
            <person name="Salamov A."/>
            <person name="Samejima M."/>
            <person name="Schmutz J."/>
            <person name="Slot J.C."/>
            <person name="St John F."/>
            <person name="Stenlid J."/>
            <person name="Sun H."/>
            <person name="Sun S."/>
            <person name="Syed K."/>
            <person name="Tsang A."/>
            <person name="Wiebenga A."/>
            <person name="Young D."/>
            <person name="Pisabarro A."/>
            <person name="Eastwood D.C."/>
            <person name="Martin F."/>
            <person name="Cullen D."/>
            <person name="Grigoriev I.V."/>
            <person name="Hibbett D.S."/>
        </authorList>
    </citation>
    <scope>NUCLEOTIDE SEQUENCE [LARGE SCALE GENOMIC DNA]</scope>
    <source>
        <strain evidence="6">RWD-64-598 SS2</strain>
    </source>
</reference>
<dbReference type="InterPro" id="IPR011993">
    <property type="entry name" value="PH-like_dom_sf"/>
</dbReference>
<dbReference type="Proteomes" id="UP000053558">
    <property type="component" value="Unassembled WGS sequence"/>
</dbReference>
<dbReference type="KEGG" id="cput:CONPUDRAFT_64047"/>
<evidence type="ECO:0000259" key="4">
    <source>
        <dbReference type="PROSITE" id="PS50018"/>
    </source>
</evidence>
<feature type="domain" description="Ras-GAP" evidence="4">
    <location>
        <begin position="1341"/>
        <end position="1545"/>
    </location>
</feature>
<keyword evidence="6" id="KW-1185">Reference proteome</keyword>
<dbReference type="GeneID" id="19208333"/>
<sequence length="2730" mass="305908">MPIRRPSASAGHAVNAHNGPRQHRSNDSHHGFMSTGPSQQPPSVAYSSPNATPQQKIVQALINRIKNKLPCNSGTSLDIVESDAATQSAVEALVDLASDSLDVISFSLGEILDKLAKQVNDIGHMTIEVLQSQLFVLKILSMAMSARSSRYEEQASTMRAGRGNVAPSSSTLVDSSAPTLANKRSRQASTEFSAITPPPWADEPSALDDQCAKYILSVMVLYLRQTATPESRLMSSSNLAPDASLHDFESVDFPTHQTFFDDPRDSNTPFPGNVADAGETPPSLLKMKHSSASFKSSGSATSGMSWARGRPIQYEKTHMSLIKSVYSLNFLIAKYAGRTVFHLSGSNWHIVFDRIRNKIRFLANTSEDNPDTIDLRIMTHSKMDRSRLSQVLHELSSLLVNMKREAQAAVAIPLRMAIWNWIDIFPDEFNETIRTRGRLDGAPERVFDLLHSALEPGRERTLWPTLTILACLSSDRLTSDYQDVFAKPPSKYRKEVKWADELRRHGLGATKYSDVAFVCGIDICRAGFRVSPDGEIPLRMLAGDIAHDIKHGLLNTNRQLAFWDVLQEVDVATYAEALAIVFRFLPQEDSIPIFEACLGPDRSDAVKICAIKGMTMLATEVSFFIFTRSVTLHLSARLCSLPLQYAVTRRMEIDEKGIIKVTPNRPMAKRFTNETLPISDLLILSIVTLWRADLSFYVTHIDDADVDAWVPTLVNIWSADLDVAVKVSAITFYLYLTDIFFRMRKEEMYYTDIETWLKSSTIVTLVTVSKVLLQTRMDVEQQRLWISVMTQVITVYLRKSENDHASGIQLTQDRVYAFAMAEIAFLVSLTSASSDVTQLAAQGLRMIAQAERQPGAPVNNGFTEEDRSRRLPIYEQLGDPHIVIVGAVREQKRVRKLMRLVAYSSPINVAVWQECFLRWQALSEHVAQGPLAEGTNYDDAHLSPQERAMTKEWRNLTHFLAAFGGACVADNLETVSLTAVIPGTYLPDEMRALRNPIDLVTIFLEFLVNALIDDTVRVRDAAREALGTELSPRLYGRLLKQLNDITVNIANGAALEYKQEYGLFLDQLIQVLKSLVENLQSSAEENLSIDLGSILHVLAGFISRFREPHTYRIRIRFCQLCDSIASRTDILNWRKDDMSRNHLLEIIMDWFQEFTFLVDPERIKTQCDLNYACLSTSVKLLERLKLYPLENQMLNETDDAGHVLSRIYTRYTNILGRALDICHQREDTGADSSSDLGSFRRTTTNQREIDIRNMVITGLSNVISANSEVALRTSIPVTYSPDLRQRTIYMHAFARVLGQGTTLEQPSNAELQVKRNRLTELVKGSDMILAMVICECCPAAEVDVMISVLMNLFDTRSSLMVLLKTMIDREIEHTPNEGDLFRGNSTYTRFLSAFAKLHGYNYLRSLVIPLVKSMSTMPEGHGYELDPNKIGREKAEQNLKNVELVASSFLEIIVSSVPTLPPMIREVCAHLSKVQRSTSLSYLSIRYQIWPEAKFAALGAFLFLRFISPAIVSPETVDVEVPNDDGGVIRRGLMVIAKVIQNLANNIFFAKEQYMKGLNSFLSNNITNITRFLSEVNKYSAIIDEEPTEWLGTTSDDTDTTVLHRFLDKHTDKIGKELLSYVKPGSENDSASVSAKLAWENLCALLVELQEVPEIPRLSMLPASSHREYLEMMNRCANRNVDSVRDIFVEASVENPAPAVFVLYVYKIDVEALDIELLMFYILDILTSPAMEDRYYEIVLDCTSFSATAEVPSQWLKFCTEIIPVDVRQQLSCMYFLNANALTLKYLRRIYNVSSGLSFPLLNNGIQTCSSVKDLLNYIPESCLGVLQRTNAMEAETRQMFPEMTMRQVHDVRMPVILEVAETHVRITSVRGAAISTALTCKSTEVIPVSEISDTYNVSTGQDPFEFIIRRGKQGATSYFSSPSRDLVVKAIRAAKSQLRDNRNAVPDHNPRFHNFSATLLHVGMLNIDADDEELRTAAHELLGSVCQYVDFDKTPLVLSKAGIFSGDTTTATVNLSKNIAQNVPKLTLDFISVVMLGMPKCSIAQKTNFILFISPWMKNISLFCNPAHQLYDYSGNRMRDCIRSLIDLTVGDQEISAVVHQYIWGEIGKLDASAVHTVLEELIRAASDAGVDSPRCEILARTTSALSSIHVRGRIFSKLRKVLGKTTLKPSRTLPENMHWNEIATLARFSLISITTYRHDQLYVPDICHVATLIAATGPTIVRKSIYGLVFNFLQSLCFERLEDPSYPDLRALLDDLTSEENLRLFGLMRPSPTSDYSSYEHQNVRECIKDQEALACLLTRFMEVTSQSRGLLNVWRARWMSLATSTAFQLSASIQSRAFLAIGTLATSDVDDDLVYQMLVAFKNALGQSTETDTIPVVTMLRCLCKIVPGLNDNSTHLPQLFWLAVAFLQSGFMCFYAEAADLLHVTLQTLERHGMFEDDSLTTVLFEARQNLDEVAGQLDNVMRMAYDVNFSFYLASIVFKGIRHGQLKSHAESVLRTLLSATLRFPDQRMDNGNTATLPAEAIGYFIALLSCSTDREDYNKLLHDCNADRYMLHHNTIHEHSFVPYVAPELLPLSDPNTALFLAAFIGTMLATAQGDDAESEMLYKILLDLGVLYPDLVAMIYETLQDKIKDTLANSTHAAIIKTLSGIFRMAQYDSLSLGVIRGSSVSSLTTVDESSSSLLSKRLEEYQMEGLSTLLQFVPTTSSNWASITAWISELIVKIVGME</sequence>
<dbReference type="Pfam" id="PF13716">
    <property type="entry name" value="CRAL_TRIO_2"/>
    <property type="match status" value="1"/>
</dbReference>
<dbReference type="InterPro" id="IPR008936">
    <property type="entry name" value="Rho_GTPase_activation_prot"/>
</dbReference>
<dbReference type="SUPFAM" id="SSF48350">
    <property type="entry name" value="GTPase activation domain, GAP"/>
    <property type="match status" value="1"/>
</dbReference>
<dbReference type="InterPro" id="IPR001936">
    <property type="entry name" value="RasGAP_dom"/>
</dbReference>
<dbReference type="PANTHER" id="PTHR10194:SF142">
    <property type="entry name" value="NEUROFIBROMIN"/>
    <property type="match status" value="1"/>
</dbReference>
<evidence type="ECO:0000313" key="5">
    <source>
        <dbReference type="EMBL" id="EIW76207.1"/>
    </source>
</evidence>
<dbReference type="Pfam" id="PF00616">
    <property type="entry name" value="RasGAP"/>
    <property type="match status" value="1"/>
</dbReference>
<dbReference type="SUPFAM" id="SSF48371">
    <property type="entry name" value="ARM repeat"/>
    <property type="match status" value="1"/>
</dbReference>
<dbReference type="EMBL" id="JH711586">
    <property type="protein sequence ID" value="EIW76207.1"/>
    <property type="molecule type" value="Genomic_DNA"/>
</dbReference>
<proteinExistence type="predicted"/>
<dbReference type="RefSeq" id="XP_007773308.1">
    <property type="nucleotide sequence ID" value="XM_007775118.1"/>
</dbReference>
<keyword evidence="2" id="KW-0597">Phosphoprotein</keyword>
<dbReference type="PROSITE" id="PS50018">
    <property type="entry name" value="RAS_GTPASE_ACTIV_2"/>
    <property type="match status" value="1"/>
</dbReference>
<feature type="compositionally biased region" description="Polar residues" evidence="3">
    <location>
        <begin position="166"/>
        <end position="179"/>
    </location>
</feature>
<dbReference type="InterPro" id="IPR039360">
    <property type="entry name" value="Ras_GTPase"/>
</dbReference>
<dbReference type="InterPro" id="IPR016024">
    <property type="entry name" value="ARM-type_fold"/>
</dbReference>
<dbReference type="InterPro" id="IPR023152">
    <property type="entry name" value="RasGAP_CS"/>
</dbReference>
<dbReference type="Gene3D" id="3.40.525.10">
    <property type="entry name" value="CRAL-TRIO lipid binding domain"/>
    <property type="match status" value="1"/>
</dbReference>
<evidence type="ECO:0000313" key="6">
    <source>
        <dbReference type="Proteomes" id="UP000053558"/>
    </source>
</evidence>
<dbReference type="InterPro" id="IPR001251">
    <property type="entry name" value="CRAL-TRIO_dom"/>
</dbReference>
<dbReference type="PROSITE" id="PS00509">
    <property type="entry name" value="RAS_GTPASE_ACTIV_1"/>
    <property type="match status" value="1"/>
</dbReference>
<keyword evidence="1" id="KW-0343">GTPase activation</keyword>
<name>A0A5M3MAX4_CONPW</name>
<organism evidence="5 6">
    <name type="scientific">Coniophora puteana (strain RWD-64-598)</name>
    <name type="common">Brown rot fungus</name>
    <dbReference type="NCBI Taxonomy" id="741705"/>
    <lineage>
        <taxon>Eukaryota</taxon>
        <taxon>Fungi</taxon>
        <taxon>Dikarya</taxon>
        <taxon>Basidiomycota</taxon>
        <taxon>Agaricomycotina</taxon>
        <taxon>Agaricomycetes</taxon>
        <taxon>Agaricomycetidae</taxon>
        <taxon>Boletales</taxon>
        <taxon>Coniophorineae</taxon>
        <taxon>Coniophoraceae</taxon>
        <taxon>Coniophora</taxon>
    </lineage>
</organism>
<gene>
    <name evidence="5" type="ORF">CONPUDRAFT_64047</name>
</gene>
<comment type="caution">
    <text evidence="5">The sequence shown here is derived from an EMBL/GenBank/DDBJ whole genome shotgun (WGS) entry which is preliminary data.</text>
</comment>
<dbReference type="InterPro" id="IPR036865">
    <property type="entry name" value="CRAL-TRIO_dom_sf"/>
</dbReference>
<protein>
    <recommendedName>
        <fullName evidence="4">Ras-GAP domain-containing protein</fullName>
    </recommendedName>
</protein>
<dbReference type="PANTHER" id="PTHR10194">
    <property type="entry name" value="RAS GTPASE-ACTIVATING PROTEINS"/>
    <property type="match status" value="1"/>
</dbReference>
<evidence type="ECO:0000256" key="2">
    <source>
        <dbReference type="ARBA" id="ARBA00022553"/>
    </source>
</evidence>
<dbReference type="Gene3D" id="1.10.506.10">
    <property type="entry name" value="GTPase Activation - p120gap, domain 1"/>
    <property type="match status" value="2"/>
</dbReference>
<evidence type="ECO:0000256" key="3">
    <source>
        <dbReference type="SAM" id="MobiDB-lite"/>
    </source>
</evidence>
<dbReference type="SMART" id="SM00323">
    <property type="entry name" value="RasGAP"/>
    <property type="match status" value="1"/>
</dbReference>
<feature type="compositionally biased region" description="Polar residues" evidence="3">
    <location>
        <begin position="35"/>
        <end position="50"/>
    </location>
</feature>
<feature type="region of interest" description="Disordered" evidence="3">
    <location>
        <begin position="260"/>
        <end position="281"/>
    </location>
</feature>
<dbReference type="Gene3D" id="2.30.29.30">
    <property type="entry name" value="Pleckstrin-homology domain (PH domain)/Phosphotyrosine-binding domain (PTB)"/>
    <property type="match status" value="1"/>
</dbReference>
<dbReference type="OrthoDB" id="28245at2759"/>
<dbReference type="OMA" id="TKEPYMF"/>
<dbReference type="GO" id="GO:0005096">
    <property type="term" value="F:GTPase activator activity"/>
    <property type="evidence" value="ECO:0007669"/>
    <property type="project" value="UniProtKB-KW"/>
</dbReference>